<keyword evidence="8 9" id="KW-0456">Lyase</keyword>
<dbReference type="NCBIfam" id="NF003027">
    <property type="entry name" value="PRK03906.1"/>
    <property type="match status" value="1"/>
</dbReference>
<evidence type="ECO:0000256" key="8">
    <source>
        <dbReference type="ARBA" id="ARBA00023239"/>
    </source>
</evidence>
<evidence type="ECO:0000256" key="3">
    <source>
        <dbReference type="ARBA" id="ARBA00004892"/>
    </source>
</evidence>
<dbReference type="EMBL" id="FOFG01000001">
    <property type="protein sequence ID" value="SEP83687.1"/>
    <property type="molecule type" value="Genomic_DNA"/>
</dbReference>
<dbReference type="PANTHER" id="PTHR30387:SF2">
    <property type="entry name" value="MANNONATE DEHYDRATASE"/>
    <property type="match status" value="1"/>
</dbReference>
<evidence type="ECO:0000256" key="1">
    <source>
        <dbReference type="ARBA" id="ARBA00001794"/>
    </source>
</evidence>
<keyword evidence="7 9" id="KW-0464">Manganese</keyword>
<name>A0A1H9B4M5_9HYPH</name>
<organism evidence="10 11">
    <name type="scientific">Faunimonas pinastri</name>
    <dbReference type="NCBI Taxonomy" id="1855383"/>
    <lineage>
        <taxon>Bacteria</taxon>
        <taxon>Pseudomonadati</taxon>
        <taxon>Pseudomonadota</taxon>
        <taxon>Alphaproteobacteria</taxon>
        <taxon>Hyphomicrobiales</taxon>
        <taxon>Afifellaceae</taxon>
        <taxon>Faunimonas</taxon>
    </lineage>
</organism>
<evidence type="ECO:0000256" key="6">
    <source>
        <dbReference type="ARBA" id="ARBA00023004"/>
    </source>
</evidence>
<comment type="pathway">
    <text evidence="3 9">Carbohydrate metabolism; pentose and glucuronate interconversion.</text>
</comment>
<dbReference type="RefSeq" id="WP_092495062.1">
    <property type="nucleotide sequence ID" value="NZ_FOFG01000001.1"/>
</dbReference>
<accession>A0A1H9B4M5</accession>
<dbReference type="NCBIfam" id="TIGR00695">
    <property type="entry name" value="uxuA"/>
    <property type="match status" value="1"/>
</dbReference>
<evidence type="ECO:0000313" key="10">
    <source>
        <dbReference type="EMBL" id="SEP83687.1"/>
    </source>
</evidence>
<comment type="function">
    <text evidence="2 9">Catalyzes the dehydration of D-mannonate.</text>
</comment>
<keyword evidence="11" id="KW-1185">Reference proteome</keyword>
<evidence type="ECO:0000313" key="11">
    <source>
        <dbReference type="Proteomes" id="UP000199647"/>
    </source>
</evidence>
<dbReference type="OrthoDB" id="9780250at2"/>
<keyword evidence="6 9" id="KW-0408">Iron</keyword>
<dbReference type="GO" id="GO:0042840">
    <property type="term" value="P:D-glucuronate catabolic process"/>
    <property type="evidence" value="ECO:0007669"/>
    <property type="project" value="TreeGrafter"/>
</dbReference>
<dbReference type="GO" id="GO:0030145">
    <property type="term" value="F:manganese ion binding"/>
    <property type="evidence" value="ECO:0007669"/>
    <property type="project" value="TreeGrafter"/>
</dbReference>
<comment type="similarity">
    <text evidence="4 9">Belongs to the mannonate dehydratase family.</text>
</comment>
<dbReference type="GO" id="GO:0008198">
    <property type="term" value="F:ferrous iron binding"/>
    <property type="evidence" value="ECO:0007669"/>
    <property type="project" value="TreeGrafter"/>
</dbReference>
<dbReference type="InterPro" id="IPR036237">
    <property type="entry name" value="Xyl_isomerase-like_sf"/>
</dbReference>
<comment type="cofactor">
    <cofactor evidence="9">
        <name>Fe(2+)</name>
        <dbReference type="ChEBI" id="CHEBI:29033"/>
    </cofactor>
    <cofactor evidence="9">
        <name>Mn(2+)</name>
        <dbReference type="ChEBI" id="CHEBI:29035"/>
    </cofactor>
</comment>
<dbReference type="Proteomes" id="UP000199647">
    <property type="component" value="Unassembled WGS sequence"/>
</dbReference>
<evidence type="ECO:0000256" key="2">
    <source>
        <dbReference type="ARBA" id="ARBA00002713"/>
    </source>
</evidence>
<evidence type="ECO:0000256" key="4">
    <source>
        <dbReference type="ARBA" id="ARBA00007389"/>
    </source>
</evidence>
<dbReference type="STRING" id="1855383.SAMN05216548_101604"/>
<evidence type="ECO:0000256" key="5">
    <source>
        <dbReference type="ARBA" id="ARBA00012927"/>
    </source>
</evidence>
<dbReference type="UniPathway" id="UPA00246"/>
<gene>
    <name evidence="9" type="primary">uxuA</name>
    <name evidence="10" type="ORF">SAMN05216548_101604</name>
</gene>
<dbReference type="GO" id="GO:0008927">
    <property type="term" value="F:mannonate dehydratase activity"/>
    <property type="evidence" value="ECO:0007669"/>
    <property type="project" value="UniProtKB-UniRule"/>
</dbReference>
<sequence>MEETWRWFGPEDAIGLAEIRQTGARGIVTALHQIPYGVVWTEEEIARRQAMISADPALGLEWRVVESLPIHERIKLGDGDIEPLLENYRQSMRNLAACGIHIICYNFMPVLDWTRTRLDQPLAGGGTSLRFNIHEYAAFDCFMLERPGAEAEHTPEVLRRAKAWFDASTETDRARLLTNIMAGLPGAYERYDVPGLRAVLSRYDHVTRDDLRANCVRFLEAVVPTAEDVGIRLCVHPDDPPRPLFGLDRIVSNADDIAFILDAVPSQANGLTLCAGSLGANPANDVPAIARRFADRIHFAHLRNVRKDADGSFEEADHLDGDTDMVALVKVLMDEQARRRAEGRSDWQIPMRPDHGHELLSDIGRKTHPGYPLIGRMRGLAELRGVMRAVERLG</sequence>
<dbReference type="Pfam" id="PF03786">
    <property type="entry name" value="UxuA"/>
    <property type="match status" value="1"/>
</dbReference>
<comment type="catalytic activity">
    <reaction evidence="1 9">
        <text>D-mannonate = 2-dehydro-3-deoxy-D-gluconate + H2O</text>
        <dbReference type="Rhea" id="RHEA:20097"/>
        <dbReference type="ChEBI" id="CHEBI:15377"/>
        <dbReference type="ChEBI" id="CHEBI:17767"/>
        <dbReference type="ChEBI" id="CHEBI:57990"/>
        <dbReference type="EC" id="4.2.1.8"/>
    </reaction>
</comment>
<reference evidence="10 11" key="1">
    <citation type="submission" date="2016-10" db="EMBL/GenBank/DDBJ databases">
        <authorList>
            <person name="de Groot N.N."/>
        </authorList>
    </citation>
    <scope>NUCLEOTIDE SEQUENCE [LARGE SCALE GENOMIC DNA]</scope>
    <source>
        <strain evidence="10 11">A52C2</strain>
    </source>
</reference>
<evidence type="ECO:0000256" key="7">
    <source>
        <dbReference type="ARBA" id="ARBA00023211"/>
    </source>
</evidence>
<dbReference type="EC" id="4.2.1.8" evidence="5 9"/>
<evidence type="ECO:0000256" key="9">
    <source>
        <dbReference type="HAMAP-Rule" id="MF_00106"/>
    </source>
</evidence>
<dbReference type="InterPro" id="IPR004628">
    <property type="entry name" value="Man_deHydtase"/>
</dbReference>
<protein>
    <recommendedName>
        <fullName evidence="5 9">Mannonate dehydratase</fullName>
        <ecNumber evidence="5 9">4.2.1.8</ecNumber>
    </recommendedName>
    <alternativeName>
        <fullName evidence="9">D-mannonate hydro-lyase</fullName>
    </alternativeName>
</protein>
<dbReference type="PIRSF" id="PIRSF016049">
    <property type="entry name" value="Man_dehyd"/>
    <property type="match status" value="1"/>
</dbReference>
<dbReference type="PANTHER" id="PTHR30387">
    <property type="entry name" value="MANNONATE DEHYDRATASE"/>
    <property type="match status" value="1"/>
</dbReference>
<dbReference type="Gene3D" id="3.20.20.150">
    <property type="entry name" value="Divalent-metal-dependent TIM barrel enzymes"/>
    <property type="match status" value="1"/>
</dbReference>
<dbReference type="HAMAP" id="MF_00106">
    <property type="entry name" value="UxuA"/>
    <property type="match status" value="1"/>
</dbReference>
<dbReference type="AlphaFoldDB" id="A0A1H9B4M5"/>
<proteinExistence type="inferred from homology"/>
<dbReference type="SUPFAM" id="SSF51658">
    <property type="entry name" value="Xylose isomerase-like"/>
    <property type="match status" value="1"/>
</dbReference>